<evidence type="ECO:0000313" key="3">
    <source>
        <dbReference type="Proteomes" id="UP000650833"/>
    </source>
</evidence>
<protein>
    <submittedName>
        <fullName evidence="2">Uncharacterized protein</fullName>
    </submittedName>
</protein>
<accession>A0A8H7RMP0</accession>
<gene>
    <name evidence="2" type="ORF">INT46_007998</name>
</gene>
<evidence type="ECO:0000256" key="1">
    <source>
        <dbReference type="SAM" id="MobiDB-lite"/>
    </source>
</evidence>
<feature type="region of interest" description="Disordered" evidence="1">
    <location>
        <begin position="250"/>
        <end position="277"/>
    </location>
</feature>
<comment type="caution">
    <text evidence="2">The sequence shown here is derived from an EMBL/GenBank/DDBJ whole genome shotgun (WGS) entry which is preliminary data.</text>
</comment>
<dbReference type="OrthoDB" id="2257025at2759"/>
<reference evidence="2" key="1">
    <citation type="submission" date="2020-12" db="EMBL/GenBank/DDBJ databases">
        <title>Metabolic potential, ecology and presence of endohyphal bacteria is reflected in genomic diversity of Mucoromycotina.</title>
        <authorList>
            <person name="Muszewska A."/>
            <person name="Okrasinska A."/>
            <person name="Steczkiewicz K."/>
            <person name="Drgas O."/>
            <person name="Orlowska M."/>
            <person name="Perlinska-Lenart U."/>
            <person name="Aleksandrzak-Piekarczyk T."/>
            <person name="Szatraj K."/>
            <person name="Zielenkiewicz U."/>
            <person name="Pilsyk S."/>
            <person name="Malc E."/>
            <person name="Mieczkowski P."/>
            <person name="Kruszewska J.S."/>
            <person name="Biernat P."/>
            <person name="Pawlowska J."/>
        </authorList>
    </citation>
    <scope>NUCLEOTIDE SEQUENCE</scope>
    <source>
        <strain evidence="2">CBS 226.32</strain>
    </source>
</reference>
<name>A0A8H7RMP0_9FUNG</name>
<sequence length="353" mass="40202">MSRHILLNTDVMNFIIKELVGPRAVNQYLPHPTEWPDAKRLGVLYAAENVNAFPPLLVEVQNIADDKFLHRVVQYCEEANKQYDAVPLVLIIVINKTKDDIMRKTTKGARLPFLFKLPSFPWAKKCFILNSDSIRDHLISTPLPPLVALGAFFTAQKPSILNHDQQHDPIIQQLYNISKHVFENVATHKTVVNDLLYLCDNSQSKFQEGIKVLEDLPDTNMKKRAIDCLNDGLEIIKFYRIKYMASQSPSPSLSLSRGPSPISLPTPSPPLASPSLLPIPSTSPLSQTLSSGNWKFVDDYMQSIGDKKMNWKACYLEGQRQGHFTNYTKPTSLKNAYQRWKNNKLAIRYRKIK</sequence>
<evidence type="ECO:0000313" key="2">
    <source>
        <dbReference type="EMBL" id="KAG2212461.1"/>
    </source>
</evidence>
<dbReference type="EMBL" id="JAEPRC010000050">
    <property type="protein sequence ID" value="KAG2212461.1"/>
    <property type="molecule type" value="Genomic_DNA"/>
</dbReference>
<dbReference type="Proteomes" id="UP000650833">
    <property type="component" value="Unassembled WGS sequence"/>
</dbReference>
<proteinExistence type="predicted"/>
<feature type="compositionally biased region" description="Low complexity" evidence="1">
    <location>
        <begin position="250"/>
        <end position="261"/>
    </location>
</feature>
<dbReference type="AlphaFoldDB" id="A0A8H7RMP0"/>
<organism evidence="2 3">
    <name type="scientific">Mucor plumbeus</name>
    <dbReference type="NCBI Taxonomy" id="97098"/>
    <lineage>
        <taxon>Eukaryota</taxon>
        <taxon>Fungi</taxon>
        <taxon>Fungi incertae sedis</taxon>
        <taxon>Mucoromycota</taxon>
        <taxon>Mucoromycotina</taxon>
        <taxon>Mucoromycetes</taxon>
        <taxon>Mucorales</taxon>
        <taxon>Mucorineae</taxon>
        <taxon>Mucoraceae</taxon>
        <taxon>Mucor</taxon>
    </lineage>
</organism>
<keyword evidence="3" id="KW-1185">Reference proteome</keyword>
<feature type="compositionally biased region" description="Pro residues" evidence="1">
    <location>
        <begin position="262"/>
        <end position="272"/>
    </location>
</feature>